<keyword evidence="4" id="KW-1185">Reference proteome</keyword>
<protein>
    <recommendedName>
        <fullName evidence="2">CCHC-type domain-containing protein</fullName>
    </recommendedName>
</protein>
<dbReference type="SMART" id="SM00343">
    <property type="entry name" value="ZnF_C2HC"/>
    <property type="match status" value="3"/>
</dbReference>
<proteinExistence type="predicted"/>
<feature type="domain" description="CCHC-type" evidence="2">
    <location>
        <begin position="34"/>
        <end position="49"/>
    </location>
</feature>
<sequence>PVPDILGELFGLGHGKGENSGNKGSTGVGEKEKRKCFNCQKTGHFARECTAPCYHCGRKGHNHRNCKKIENRKDEFLMAVLEDRATGGKDREGRTRSVRKGTSEEERKYNRKCYNCQKGGHFARECEALCKHCEKKGHDYQCRIIIEFTDAIWFEYCWGK</sequence>
<dbReference type="GO" id="GO:0008270">
    <property type="term" value="F:zinc ion binding"/>
    <property type="evidence" value="ECO:0007669"/>
    <property type="project" value="UniProtKB-KW"/>
</dbReference>
<reference evidence="3" key="3">
    <citation type="submission" date="2025-09" db="UniProtKB">
        <authorList>
            <consortium name="Ensembl"/>
        </authorList>
    </citation>
    <scope>IDENTIFICATION</scope>
</reference>
<evidence type="ECO:0000259" key="2">
    <source>
        <dbReference type="PROSITE" id="PS50158"/>
    </source>
</evidence>
<dbReference type="Gene3D" id="4.10.60.10">
    <property type="entry name" value="Zinc finger, CCHC-type"/>
    <property type="match status" value="2"/>
</dbReference>
<reference evidence="4" key="1">
    <citation type="submission" date="2018-06" db="EMBL/GenBank/DDBJ databases">
        <title>Genome assembly of Danube salmon.</title>
        <authorList>
            <person name="Macqueen D.J."/>
            <person name="Gundappa M.K."/>
        </authorList>
    </citation>
    <scope>NUCLEOTIDE SEQUENCE [LARGE SCALE GENOMIC DNA]</scope>
</reference>
<dbReference type="InterPro" id="IPR001878">
    <property type="entry name" value="Znf_CCHC"/>
</dbReference>
<dbReference type="GO" id="GO:0003676">
    <property type="term" value="F:nucleic acid binding"/>
    <property type="evidence" value="ECO:0007669"/>
    <property type="project" value="InterPro"/>
</dbReference>
<dbReference type="SUPFAM" id="SSF57756">
    <property type="entry name" value="Retrovirus zinc finger-like domains"/>
    <property type="match status" value="2"/>
</dbReference>
<dbReference type="GeneTree" id="ENSGT00970000196821"/>
<evidence type="ECO:0000313" key="3">
    <source>
        <dbReference type="Ensembl" id="ENSHHUP00000019708.1"/>
    </source>
</evidence>
<keyword evidence="1" id="KW-0479">Metal-binding</keyword>
<dbReference type="PROSITE" id="PS50158">
    <property type="entry name" value="ZF_CCHC"/>
    <property type="match status" value="3"/>
</dbReference>
<dbReference type="AlphaFoldDB" id="A0A4W5KQZ8"/>
<organism evidence="3 4">
    <name type="scientific">Hucho hucho</name>
    <name type="common">huchen</name>
    <dbReference type="NCBI Taxonomy" id="62062"/>
    <lineage>
        <taxon>Eukaryota</taxon>
        <taxon>Metazoa</taxon>
        <taxon>Chordata</taxon>
        <taxon>Craniata</taxon>
        <taxon>Vertebrata</taxon>
        <taxon>Euteleostomi</taxon>
        <taxon>Actinopterygii</taxon>
        <taxon>Neopterygii</taxon>
        <taxon>Teleostei</taxon>
        <taxon>Protacanthopterygii</taxon>
        <taxon>Salmoniformes</taxon>
        <taxon>Salmonidae</taxon>
        <taxon>Salmoninae</taxon>
        <taxon>Hucho</taxon>
    </lineage>
</organism>
<dbReference type="Pfam" id="PF00098">
    <property type="entry name" value="zf-CCHC"/>
    <property type="match status" value="2"/>
</dbReference>
<reference evidence="3" key="2">
    <citation type="submission" date="2025-08" db="UniProtKB">
        <authorList>
            <consortium name="Ensembl"/>
        </authorList>
    </citation>
    <scope>IDENTIFICATION</scope>
</reference>
<dbReference type="InterPro" id="IPR036875">
    <property type="entry name" value="Znf_CCHC_sf"/>
</dbReference>
<evidence type="ECO:0000313" key="4">
    <source>
        <dbReference type="Proteomes" id="UP000314982"/>
    </source>
</evidence>
<dbReference type="Ensembl" id="ENSHHUT00000020438.1">
    <property type="protein sequence ID" value="ENSHHUP00000019708.1"/>
    <property type="gene ID" value="ENSHHUG00000012318.1"/>
</dbReference>
<accession>A0A4W5KQZ8</accession>
<dbReference type="Proteomes" id="UP000314982">
    <property type="component" value="Unassembled WGS sequence"/>
</dbReference>
<dbReference type="STRING" id="62062.ENSHHUP00000019708"/>
<evidence type="ECO:0000256" key="1">
    <source>
        <dbReference type="PROSITE-ProRule" id="PRU00047"/>
    </source>
</evidence>
<feature type="domain" description="CCHC-type" evidence="2">
    <location>
        <begin position="111"/>
        <end position="126"/>
    </location>
</feature>
<keyword evidence="1" id="KW-0862">Zinc</keyword>
<keyword evidence="1" id="KW-0863">Zinc-finger</keyword>
<feature type="domain" description="CCHC-type" evidence="2">
    <location>
        <begin position="53"/>
        <end position="68"/>
    </location>
</feature>
<name>A0A4W5KQZ8_9TELE</name>